<protein>
    <recommendedName>
        <fullName evidence="4">3D domain-containing protein</fullName>
    </recommendedName>
</protein>
<dbReference type="EMBL" id="WPAF01000006">
    <property type="protein sequence ID" value="KAF0134687.1"/>
    <property type="molecule type" value="Genomic_DNA"/>
</dbReference>
<proteinExistence type="predicted"/>
<dbReference type="AlphaFoldDB" id="A0A833P3F7"/>
<organism evidence="2 3">
    <name type="scientific">Candidatus Saganbacteria bacterium</name>
    <dbReference type="NCBI Taxonomy" id="2575572"/>
    <lineage>
        <taxon>Bacteria</taxon>
        <taxon>Bacillati</taxon>
        <taxon>Saganbacteria</taxon>
    </lineage>
</organism>
<feature type="signal peptide" evidence="1">
    <location>
        <begin position="1"/>
        <end position="27"/>
    </location>
</feature>
<reference evidence="2 3" key="1">
    <citation type="submission" date="2019-12" db="EMBL/GenBank/DDBJ databases">
        <authorList>
            <person name="Wolfe R."/>
            <person name="Danczak R."/>
            <person name="Wilkins M."/>
        </authorList>
    </citation>
    <scope>NUCLEOTIDE SEQUENCE [LARGE SCALE GENOMIC DNA]</scope>
    <source>
        <strain evidence="2">X2_MaxBin.013</strain>
    </source>
</reference>
<evidence type="ECO:0000313" key="2">
    <source>
        <dbReference type="EMBL" id="KAF0134687.1"/>
    </source>
</evidence>
<dbReference type="CDD" id="cd22784">
    <property type="entry name" value="DPBB_MltA_YuiC-like"/>
    <property type="match status" value="1"/>
</dbReference>
<dbReference type="Proteomes" id="UP000488506">
    <property type="component" value="Unassembled WGS sequence"/>
</dbReference>
<name>A0A833P3F7_UNCSA</name>
<evidence type="ECO:0000313" key="3">
    <source>
        <dbReference type="Proteomes" id="UP000488506"/>
    </source>
</evidence>
<comment type="caution">
    <text evidence="2">The sequence shown here is derived from an EMBL/GenBank/DDBJ whole genome shotgun (WGS) entry which is preliminary data.</text>
</comment>
<gene>
    <name evidence="2" type="ORF">FD145_518</name>
</gene>
<sequence length="129" mass="14584">MKFSRFYAKILALVILSLFLFGPQASSGNHKIIKTGHVLMTAYNSLEGQTDSSPWVTASGTRCRKGVIASNFLPFGTKVKIEGFGNQIFVVEDRMNKRFARRIDIWFSGYNEAMKFGAKKLKYYVVETV</sequence>
<evidence type="ECO:0000256" key="1">
    <source>
        <dbReference type="SAM" id="SignalP"/>
    </source>
</evidence>
<keyword evidence="1" id="KW-0732">Signal</keyword>
<feature type="chain" id="PRO_5032270107" description="3D domain-containing protein" evidence="1">
    <location>
        <begin position="28"/>
        <end position="129"/>
    </location>
</feature>
<accession>A0A833P3F7</accession>
<evidence type="ECO:0008006" key="4">
    <source>
        <dbReference type="Google" id="ProtNLM"/>
    </source>
</evidence>